<sequence>MSISPALIRQLVETELSRIPDARVQTHIRSLLVEPVEIMREWDYGTPGEAYPCWTVLNHEASNTGIAYCESGFGPQAPWGLVVLSGANDMSIGMDSGWFFSLAEAYFESSAATDLSIWRVFRQKGEETYPGTALTPESDWASTWEEIYRLRAADPAARYHCGHSVIHR</sequence>
<accession>A0A0D0MZV2</accession>
<evidence type="ECO:0000313" key="1">
    <source>
        <dbReference type="EMBL" id="KIQ34620.1"/>
    </source>
</evidence>
<dbReference type="RefSeq" id="WP_042578158.1">
    <property type="nucleotide sequence ID" value="NZ_JXQQ01000014.1"/>
</dbReference>
<dbReference type="Proteomes" id="UP000032067">
    <property type="component" value="Unassembled WGS sequence"/>
</dbReference>
<evidence type="ECO:0000313" key="2">
    <source>
        <dbReference type="Proteomes" id="UP000032067"/>
    </source>
</evidence>
<dbReference type="OrthoDB" id="9152023at2"/>
<name>A0A0D0MZV2_VARPD</name>
<dbReference type="AlphaFoldDB" id="A0A0D0MZV2"/>
<comment type="caution">
    <text evidence="1">The sequence shown here is derived from an EMBL/GenBank/DDBJ whole genome shotgun (WGS) entry which is preliminary data.</text>
</comment>
<reference evidence="1 2" key="1">
    <citation type="submission" date="2014-12" db="EMBL/GenBank/DDBJ databases">
        <title>16Stimator: statistical estimation of ribosomal gene copy numbers from draft genome assemblies.</title>
        <authorList>
            <person name="Perisin M.A."/>
            <person name="Vetter M."/>
            <person name="Gilbert J.A."/>
            <person name="Bergelson J."/>
        </authorList>
    </citation>
    <scope>NUCLEOTIDE SEQUENCE [LARGE SCALE GENOMIC DNA]</scope>
    <source>
        <strain evidence="1 2">MEDvA23</strain>
    </source>
</reference>
<protein>
    <submittedName>
        <fullName evidence="1">Uncharacterized protein</fullName>
    </submittedName>
</protein>
<gene>
    <name evidence="1" type="ORF">RT97_07530</name>
</gene>
<dbReference type="EMBL" id="JXQQ01000014">
    <property type="protein sequence ID" value="KIQ34620.1"/>
    <property type="molecule type" value="Genomic_DNA"/>
</dbReference>
<organism evidence="1 2">
    <name type="scientific">Variovorax paradoxus</name>
    <dbReference type="NCBI Taxonomy" id="34073"/>
    <lineage>
        <taxon>Bacteria</taxon>
        <taxon>Pseudomonadati</taxon>
        <taxon>Pseudomonadota</taxon>
        <taxon>Betaproteobacteria</taxon>
        <taxon>Burkholderiales</taxon>
        <taxon>Comamonadaceae</taxon>
        <taxon>Variovorax</taxon>
    </lineage>
</organism>
<proteinExistence type="predicted"/>